<organism evidence="1 2">
    <name type="scientific">Rubrivivax benzoatilyticus</name>
    <dbReference type="NCBI Taxonomy" id="316997"/>
    <lineage>
        <taxon>Bacteria</taxon>
        <taxon>Pseudomonadati</taxon>
        <taxon>Pseudomonadota</taxon>
        <taxon>Betaproteobacteria</taxon>
        <taxon>Burkholderiales</taxon>
        <taxon>Sphaerotilaceae</taxon>
        <taxon>Rubrivivax</taxon>
    </lineage>
</organism>
<dbReference type="Proteomes" id="UP000802098">
    <property type="component" value="Unassembled WGS sequence"/>
</dbReference>
<evidence type="ECO:0000313" key="2">
    <source>
        <dbReference type="Proteomes" id="UP000802098"/>
    </source>
</evidence>
<dbReference type="InterPro" id="IPR046505">
    <property type="entry name" value="DUF6683"/>
</dbReference>
<proteinExistence type="predicted"/>
<gene>
    <name evidence="1" type="ORF">G7087_00250</name>
</gene>
<protein>
    <submittedName>
        <fullName evidence="1">Uncharacterized protein</fullName>
    </submittedName>
</protein>
<dbReference type="Pfam" id="PF20388">
    <property type="entry name" value="DUF6683"/>
    <property type="match status" value="1"/>
</dbReference>
<comment type="caution">
    <text evidence="1">The sequence shown here is derived from an EMBL/GenBank/DDBJ whole genome shotgun (WGS) entry which is preliminary data.</text>
</comment>
<keyword evidence="2" id="KW-1185">Reference proteome</keyword>
<reference evidence="1 2" key="1">
    <citation type="submission" date="2020-03" db="EMBL/GenBank/DDBJ databases">
        <title>Rubrivivax benzoatilyticus JA2 (sequenced after 10 years sub-culturing).</title>
        <authorList>
            <person name="Gupta D."/>
            <person name="Chintalapati S."/>
            <person name="Chintalapati V.R."/>
        </authorList>
    </citation>
    <scope>NUCLEOTIDE SEQUENCE [LARGE SCALE GENOMIC DNA]</scope>
    <source>
        <strain evidence="1 2">JA2-Mal</strain>
    </source>
</reference>
<evidence type="ECO:0000313" key="1">
    <source>
        <dbReference type="EMBL" id="NHK96798.1"/>
    </source>
</evidence>
<sequence>MSFVCRPAVAQIHIPTYTGTPLMITGGVLNQQILHASVPGARPSAHVDRADPVSTLVPEGRSQVPRQLAQSYPPEARSEAQRFFAELLTGYQSIEQRFGIPRRDLAGAVAAFIAGSWMAYRGRPFPDRYFPPLVEQSRRILASLPQLREATAPARQETYEQLAILGMFMATTQMALDRQPDRATAAKVRQAAKDYLEQFLSVDADRVSLGPKGLSLE</sequence>
<name>A0ABX0HQA5_9BURK</name>
<dbReference type="EMBL" id="JAAOCD010000001">
    <property type="protein sequence ID" value="NHK96798.1"/>
    <property type="molecule type" value="Genomic_DNA"/>
</dbReference>
<accession>A0ABX0HQA5</accession>